<gene>
    <name evidence="2" type="ORF">ITJ86_01515</name>
</gene>
<feature type="transmembrane region" description="Helical" evidence="1">
    <location>
        <begin position="12"/>
        <end position="30"/>
    </location>
</feature>
<comment type="caution">
    <text evidence="2">The sequence shown here is derived from an EMBL/GenBank/DDBJ whole genome shotgun (WGS) entry which is preliminary data.</text>
</comment>
<dbReference type="EMBL" id="JADOET010000001">
    <property type="protein sequence ID" value="MBF8148554.1"/>
    <property type="molecule type" value="Genomic_DNA"/>
</dbReference>
<evidence type="ECO:0000313" key="3">
    <source>
        <dbReference type="Proteomes" id="UP000611215"/>
    </source>
</evidence>
<keyword evidence="1" id="KW-0812">Transmembrane</keyword>
<organism evidence="2 3">
    <name type="scientific">Winogradskyella marina</name>
    <dbReference type="NCBI Taxonomy" id="2785530"/>
    <lineage>
        <taxon>Bacteria</taxon>
        <taxon>Pseudomonadati</taxon>
        <taxon>Bacteroidota</taxon>
        <taxon>Flavobacteriia</taxon>
        <taxon>Flavobacteriales</taxon>
        <taxon>Flavobacteriaceae</taxon>
        <taxon>Winogradskyella</taxon>
    </lineage>
</organism>
<dbReference type="Proteomes" id="UP000611215">
    <property type="component" value="Unassembled WGS sequence"/>
</dbReference>
<dbReference type="RefSeq" id="WP_195869834.1">
    <property type="nucleotide sequence ID" value="NZ_JADOET010000001.1"/>
</dbReference>
<keyword evidence="1" id="KW-0472">Membrane</keyword>
<feature type="transmembrane region" description="Helical" evidence="1">
    <location>
        <begin position="76"/>
        <end position="94"/>
    </location>
</feature>
<sequence length="96" mass="11151">MKIITLYSEVEHFIFAGIALITVMVFFNLLSKRLHSQEEESNYLPEDNVDINLDYYVLNFDGTFVKQKKISFKSQIILCVLAFAIICIPLNKLINF</sequence>
<reference evidence="2 3" key="1">
    <citation type="submission" date="2020-11" db="EMBL/GenBank/DDBJ databases">
        <title>Winogradskyella marina sp. nov., isolated from marine sediment.</title>
        <authorList>
            <person name="Bo J."/>
            <person name="Wang S."/>
            <person name="Song X."/>
            <person name="Du Z."/>
        </authorList>
    </citation>
    <scope>NUCLEOTIDE SEQUENCE [LARGE SCALE GENOMIC DNA]</scope>
    <source>
        <strain evidence="2 3">F6397</strain>
    </source>
</reference>
<proteinExistence type="predicted"/>
<keyword evidence="3" id="KW-1185">Reference proteome</keyword>
<keyword evidence="1" id="KW-1133">Transmembrane helix</keyword>
<evidence type="ECO:0000313" key="2">
    <source>
        <dbReference type="EMBL" id="MBF8148554.1"/>
    </source>
</evidence>
<protein>
    <submittedName>
        <fullName evidence="2">Uncharacterized protein</fullName>
    </submittedName>
</protein>
<accession>A0ABS0EDT6</accession>
<evidence type="ECO:0000256" key="1">
    <source>
        <dbReference type="SAM" id="Phobius"/>
    </source>
</evidence>
<name>A0ABS0EDT6_9FLAO</name>